<dbReference type="EMBL" id="CP042652">
    <property type="protein sequence ID" value="QKE29439.1"/>
    <property type="molecule type" value="Genomic_DNA"/>
</dbReference>
<keyword evidence="3" id="KW-1185">Reference proteome</keyword>
<accession>A0A6M8EMX2</accession>
<gene>
    <name evidence="2" type="ORF">AACT_2318</name>
</gene>
<evidence type="ECO:0000313" key="3">
    <source>
        <dbReference type="Proteomes" id="UP000503483"/>
    </source>
</evidence>
<dbReference type="AlphaFoldDB" id="A0A6M8EMX2"/>
<dbReference type="Proteomes" id="UP000503483">
    <property type="component" value="Chromosome"/>
</dbReference>
<evidence type="ECO:0000313" key="2">
    <source>
        <dbReference type="EMBL" id="QKE29439.1"/>
    </source>
</evidence>
<proteinExistence type="predicted"/>
<sequence>MIKYMVSFLLLANVMFAENAIVEEEKTIEVTQVYNPNVDCLILEDENSIICKFEVIRDTKDQQIVINWVSPTGEISRTREMNIPAGDVSAYDYRYLDGREGGKWNFKILYNQNEYSSSFELK</sequence>
<feature type="chain" id="PRO_5026945022" evidence="1">
    <location>
        <begin position="20"/>
        <end position="122"/>
    </location>
</feature>
<name>A0A6M8EMX2_9BACT</name>
<organism evidence="2 3">
    <name type="scientific">Arcobacter acticola</name>
    <dbReference type="NCBI Taxonomy" id="1849015"/>
    <lineage>
        <taxon>Bacteria</taxon>
        <taxon>Pseudomonadati</taxon>
        <taxon>Campylobacterota</taxon>
        <taxon>Epsilonproteobacteria</taxon>
        <taxon>Campylobacterales</taxon>
        <taxon>Arcobacteraceae</taxon>
        <taxon>Arcobacter</taxon>
    </lineage>
</organism>
<keyword evidence="1" id="KW-0732">Signal</keyword>
<reference evidence="2 3" key="1">
    <citation type="submission" date="2019-08" db="EMBL/GenBank/DDBJ databases">
        <title>Complete genome sequence of Arcobacter acticola.</title>
        <authorList>
            <person name="Miller W."/>
        </authorList>
    </citation>
    <scope>NUCLEOTIDE SEQUENCE [LARGE SCALE GENOMIC DNA]</scope>
    <source>
        <strain evidence="2 3">KCTC 52212</strain>
    </source>
</reference>
<evidence type="ECO:0000256" key="1">
    <source>
        <dbReference type="SAM" id="SignalP"/>
    </source>
</evidence>
<dbReference type="RefSeq" id="WP_172127139.1">
    <property type="nucleotide sequence ID" value="NZ_CP042652.1"/>
</dbReference>
<feature type="signal peptide" evidence="1">
    <location>
        <begin position="1"/>
        <end position="19"/>
    </location>
</feature>
<protein>
    <submittedName>
        <fullName evidence="2">Uncharacterized protein</fullName>
    </submittedName>
</protein>
<dbReference type="KEGG" id="paco:AACT_2318"/>